<comment type="caution">
    <text evidence="2">The sequence shown here is derived from an EMBL/GenBank/DDBJ whole genome shotgun (WGS) entry which is preliminary data.</text>
</comment>
<dbReference type="EMBL" id="JARKIE010000004">
    <property type="protein sequence ID" value="KAJ7708106.1"/>
    <property type="molecule type" value="Genomic_DNA"/>
</dbReference>
<accession>A0AAD7GYF4</accession>
<gene>
    <name evidence="2" type="ORF">B0H17DRAFT_1191605</name>
</gene>
<dbReference type="Proteomes" id="UP001221757">
    <property type="component" value="Unassembled WGS sequence"/>
</dbReference>
<feature type="region of interest" description="Disordered" evidence="1">
    <location>
        <begin position="556"/>
        <end position="593"/>
    </location>
</feature>
<organism evidence="2 3">
    <name type="scientific">Mycena rosella</name>
    <name type="common">Pink bonnet</name>
    <name type="synonym">Agaricus rosellus</name>
    <dbReference type="NCBI Taxonomy" id="1033263"/>
    <lineage>
        <taxon>Eukaryota</taxon>
        <taxon>Fungi</taxon>
        <taxon>Dikarya</taxon>
        <taxon>Basidiomycota</taxon>
        <taxon>Agaricomycotina</taxon>
        <taxon>Agaricomycetes</taxon>
        <taxon>Agaricomycetidae</taxon>
        <taxon>Agaricales</taxon>
        <taxon>Marasmiineae</taxon>
        <taxon>Mycenaceae</taxon>
        <taxon>Mycena</taxon>
    </lineage>
</organism>
<sequence length="796" mass="86913">MSSLDLGIPLAPDGWPLSVTEEQKNILLGPGANLKLMQEMVQTHTLGFINGDVHHMRPHNFARPLDVQAIDNLKIGGSGQFLDVDNPAVAICRTLPVPQDGDSHPFDMRGDHIQLEIIAGNQRVAGFVNYSRKDPIVQRRTWRTRILHPFLNMVHKNQLVTFMHFDNLRAAALPQTRGHVHNVVTFCFTVLLSAFDANQFPSVVLSNTEELDLFRAKDKLTPDTTWKLAVRRCLRSEALTKALQKLLTMPGILPRLSDEYLAVWLDSLTKLVAGIEDIGVLLVGLMIVEQERLRLANAAAFDLLLSALAPSEPHKGPLSNASFAKWAATGSHADLEKIRQISGNFFPRWHDGDTHLPTAAIFENRGWLKRSVTVLRPIISLVSWVLFGPIQGPKYVSDHLPNTKFPATSDLENHILRKRGVMFTGSEGNWDEAINHMYSQRADLMVPERGFPGLSDATGAALSDMVILRSHSKEQWTPSRITNFANWILYTLISNQAWQTLLVSKLGVTSPQKLPWMKVVGTPDLIPRIAAAEPAGNCVPGEGAHFRTANRVRTQGPAEQAPQPANTVAVGSRAPEVDTERTASGNGLSGVRRQWDSTPARLETTARDAEGFSAATLVLQYRAAPGLQVAREDVQPASAAAVPNFLRGNFVLAAPGQLAPADAQPPSGAGVPNPVPGNSIFRTSVLSEDIEMVAAPSLSTADANQAAFMNDWMRMGQNIDPNAYARVSANIPRFLREQAGNEGHAAAGDAHAEGSRPPGETVVPGAIPDTSRRSATASRPRQFVMECVEIPLRARR</sequence>
<keyword evidence="3" id="KW-1185">Reference proteome</keyword>
<evidence type="ECO:0000313" key="2">
    <source>
        <dbReference type="EMBL" id="KAJ7708106.1"/>
    </source>
</evidence>
<dbReference type="AlphaFoldDB" id="A0AAD7GYF4"/>
<name>A0AAD7GYF4_MYCRO</name>
<evidence type="ECO:0000313" key="3">
    <source>
        <dbReference type="Proteomes" id="UP001221757"/>
    </source>
</evidence>
<feature type="region of interest" description="Disordered" evidence="1">
    <location>
        <begin position="741"/>
        <end position="779"/>
    </location>
</feature>
<proteinExistence type="predicted"/>
<protein>
    <submittedName>
        <fullName evidence="2">Uncharacterized protein</fullName>
    </submittedName>
</protein>
<reference evidence="2" key="1">
    <citation type="submission" date="2023-03" db="EMBL/GenBank/DDBJ databases">
        <title>Massive genome expansion in bonnet fungi (Mycena s.s.) driven by repeated elements and novel gene families across ecological guilds.</title>
        <authorList>
            <consortium name="Lawrence Berkeley National Laboratory"/>
            <person name="Harder C.B."/>
            <person name="Miyauchi S."/>
            <person name="Viragh M."/>
            <person name="Kuo A."/>
            <person name="Thoen E."/>
            <person name="Andreopoulos B."/>
            <person name="Lu D."/>
            <person name="Skrede I."/>
            <person name="Drula E."/>
            <person name="Henrissat B."/>
            <person name="Morin E."/>
            <person name="Kohler A."/>
            <person name="Barry K."/>
            <person name="LaButti K."/>
            <person name="Morin E."/>
            <person name="Salamov A."/>
            <person name="Lipzen A."/>
            <person name="Mereny Z."/>
            <person name="Hegedus B."/>
            <person name="Baldrian P."/>
            <person name="Stursova M."/>
            <person name="Weitz H."/>
            <person name="Taylor A."/>
            <person name="Grigoriev I.V."/>
            <person name="Nagy L.G."/>
            <person name="Martin F."/>
            <person name="Kauserud H."/>
        </authorList>
    </citation>
    <scope>NUCLEOTIDE SEQUENCE</scope>
    <source>
        <strain evidence="2">CBHHK067</strain>
    </source>
</reference>
<evidence type="ECO:0000256" key="1">
    <source>
        <dbReference type="SAM" id="MobiDB-lite"/>
    </source>
</evidence>